<proteinExistence type="predicted"/>
<organism evidence="1 2">
    <name type="scientific">Puccinia sorghi</name>
    <dbReference type="NCBI Taxonomy" id="27349"/>
    <lineage>
        <taxon>Eukaryota</taxon>
        <taxon>Fungi</taxon>
        <taxon>Dikarya</taxon>
        <taxon>Basidiomycota</taxon>
        <taxon>Pucciniomycotina</taxon>
        <taxon>Pucciniomycetes</taxon>
        <taxon>Pucciniales</taxon>
        <taxon>Pucciniaceae</taxon>
        <taxon>Puccinia</taxon>
    </lineage>
</organism>
<gene>
    <name evidence="1" type="ORF">VP01_706g2</name>
</gene>
<dbReference type="Proteomes" id="UP000037035">
    <property type="component" value="Unassembled WGS sequence"/>
</dbReference>
<evidence type="ECO:0000313" key="2">
    <source>
        <dbReference type="Proteomes" id="UP000037035"/>
    </source>
</evidence>
<reference evidence="1 2" key="1">
    <citation type="submission" date="2015-08" db="EMBL/GenBank/DDBJ databases">
        <title>Next Generation Sequencing and Analysis of the Genome of Puccinia sorghi L Schw, the Causal Agent of Maize Common Rust.</title>
        <authorList>
            <person name="Rochi L."/>
            <person name="Burguener G."/>
            <person name="Darino M."/>
            <person name="Turjanski A."/>
            <person name="Kreff E."/>
            <person name="Dieguez M.J."/>
            <person name="Sacco F."/>
        </authorList>
    </citation>
    <scope>NUCLEOTIDE SEQUENCE [LARGE SCALE GENOMIC DNA]</scope>
    <source>
        <strain evidence="1 2">RO10H11247</strain>
    </source>
</reference>
<protein>
    <submittedName>
        <fullName evidence="1">Uncharacterized protein</fullName>
    </submittedName>
</protein>
<sequence>MIGSQTMEFGLEVGGGAGAILGGAGFWFCWPTAELRFGGDTHYFVKTGVECVHCAWEFTFCGLTALDSRVVECSRKGQKNNGQVCGWGEEQRRGGRSGGAVHGWEISRGWLSQTNKGEGVVAVEDGEGFNRVQYVSGDDSPVEGNPWQVLEGVCNIIKIPNFLRLHTTTPHHTTQHTSQHHTTSDHNTHMFSFNNLTICGSIIYNMQPFYIQIERRIEMSNKGFNLWCQIFAGLVKSLYLPTKCYMRLIPVIPSTPAAPDKSGNKKPWMSQYLRWVKQMESFASVLSDASILEPFPIRSSLINCVLFFSFLSSLIKIKEILSSLNSNSPLSSYYKKIKTLVFHLHFWHHPVPVRYSFHLLKKSYIYFAHLFLEIVFEFQKTVKGHMENAVICAQGLMFCLEMITTHIRCGNSKGTAHTRRTSRWNKHDNIISDSESAHKITLGHPLTKPGMLTHFKITSHKHSRGK</sequence>
<evidence type="ECO:0000313" key="1">
    <source>
        <dbReference type="EMBL" id="KNZ46674.1"/>
    </source>
</evidence>
<accession>A0A0L6UDM4</accession>
<name>A0A0L6UDM4_9BASI</name>
<comment type="caution">
    <text evidence="1">The sequence shown here is derived from an EMBL/GenBank/DDBJ whole genome shotgun (WGS) entry which is preliminary data.</text>
</comment>
<dbReference type="AlphaFoldDB" id="A0A0L6UDM4"/>
<keyword evidence="2" id="KW-1185">Reference proteome</keyword>
<dbReference type="VEuPathDB" id="FungiDB:VP01_706g2"/>
<dbReference type="EMBL" id="LAVV01012461">
    <property type="protein sequence ID" value="KNZ46674.1"/>
    <property type="molecule type" value="Genomic_DNA"/>
</dbReference>